<dbReference type="RefSeq" id="WP_158029614.1">
    <property type="nucleotide sequence ID" value="NZ_BMHG01000001.1"/>
</dbReference>
<feature type="compositionally biased region" description="Basic and acidic residues" evidence="1">
    <location>
        <begin position="47"/>
        <end position="81"/>
    </location>
</feature>
<protein>
    <recommendedName>
        <fullName evidence="4">DUF4355 domain-containing protein</fullName>
    </recommendedName>
</protein>
<keyword evidence="3" id="KW-1185">Reference proteome</keyword>
<feature type="region of interest" description="Disordered" evidence="1">
    <location>
        <begin position="119"/>
        <end position="160"/>
    </location>
</feature>
<dbReference type="EMBL" id="WBJY01000002">
    <property type="protein sequence ID" value="KAB1648419.1"/>
    <property type="molecule type" value="Genomic_DNA"/>
</dbReference>
<feature type="compositionally biased region" description="Acidic residues" evidence="1">
    <location>
        <begin position="1"/>
        <end position="42"/>
    </location>
</feature>
<feature type="region of interest" description="Disordered" evidence="1">
    <location>
        <begin position="1"/>
        <end position="81"/>
    </location>
</feature>
<accession>A0A6H9WKX1</accession>
<organism evidence="2 3">
    <name type="scientific">Pseudoclavibacter endophyticus</name>
    <dbReference type="NCBI Taxonomy" id="1778590"/>
    <lineage>
        <taxon>Bacteria</taxon>
        <taxon>Bacillati</taxon>
        <taxon>Actinomycetota</taxon>
        <taxon>Actinomycetes</taxon>
        <taxon>Micrococcales</taxon>
        <taxon>Microbacteriaceae</taxon>
        <taxon>Pseudoclavibacter</taxon>
    </lineage>
</organism>
<sequence>MENEDQSSDGQQEEQPDIDEQPTEDADDDEAGDEGEQDDDAGFDGPFDAKRARRAIDKARADRKQAAQRATDAEKSAKEMQRENLQLKVAMKLGVPASLASRLNGDDFDAMVEDASTLLDELGIGKPETQQPKPRLRGGARPNQDPDRSAKDIVSEALGQ</sequence>
<evidence type="ECO:0000313" key="3">
    <source>
        <dbReference type="Proteomes" id="UP000431744"/>
    </source>
</evidence>
<comment type="caution">
    <text evidence="2">The sequence shown here is derived from an EMBL/GenBank/DDBJ whole genome shotgun (WGS) entry which is preliminary data.</text>
</comment>
<dbReference type="AlphaFoldDB" id="A0A6H9WKX1"/>
<evidence type="ECO:0000313" key="2">
    <source>
        <dbReference type="EMBL" id="KAB1648419.1"/>
    </source>
</evidence>
<proteinExistence type="predicted"/>
<name>A0A6H9WKX1_9MICO</name>
<evidence type="ECO:0000256" key="1">
    <source>
        <dbReference type="SAM" id="MobiDB-lite"/>
    </source>
</evidence>
<dbReference type="Proteomes" id="UP000431744">
    <property type="component" value="Unassembled WGS sequence"/>
</dbReference>
<feature type="compositionally biased region" description="Basic and acidic residues" evidence="1">
    <location>
        <begin position="144"/>
        <end position="154"/>
    </location>
</feature>
<reference evidence="2 3" key="1">
    <citation type="submission" date="2019-09" db="EMBL/GenBank/DDBJ databases">
        <title>Phylogeny of genus Pseudoclavibacter and closely related genus.</title>
        <authorList>
            <person name="Li Y."/>
        </authorList>
    </citation>
    <scope>NUCLEOTIDE SEQUENCE [LARGE SCALE GENOMIC DNA]</scope>
    <source>
        <strain evidence="2 3">EGI 60007</strain>
    </source>
</reference>
<gene>
    <name evidence="2" type="ORF">F8O04_12095</name>
</gene>
<evidence type="ECO:0008006" key="4">
    <source>
        <dbReference type="Google" id="ProtNLM"/>
    </source>
</evidence>